<comment type="caution">
    <text evidence="2">The sequence shown here is derived from an EMBL/GenBank/DDBJ whole genome shotgun (WGS) entry which is preliminary data.</text>
</comment>
<dbReference type="AlphaFoldDB" id="A0A845U8I9"/>
<accession>A0A845U8I9</accession>
<proteinExistence type="predicted"/>
<keyword evidence="1" id="KW-1133">Transmembrane helix</keyword>
<dbReference type="EMBL" id="WNJL01000023">
    <property type="protein sequence ID" value="NDU42171.1"/>
    <property type="molecule type" value="Genomic_DNA"/>
</dbReference>
<dbReference type="RefSeq" id="WP_163097419.1">
    <property type="nucleotide sequence ID" value="NZ_CP127523.1"/>
</dbReference>
<feature type="transmembrane region" description="Helical" evidence="1">
    <location>
        <begin position="153"/>
        <end position="176"/>
    </location>
</feature>
<feature type="transmembrane region" description="Helical" evidence="1">
    <location>
        <begin position="20"/>
        <end position="43"/>
    </location>
</feature>
<gene>
    <name evidence="2" type="ORF">GL267_05780</name>
</gene>
<sequence length="243" mass="26917">MFITYSRITDHLRHFVKRQFHIVASIMIISLFSEVALATTAHVGEWSITGLTPKVAQMVDSTKLSSDANKATVEKYVNSAAALDGYSDAHLNIGVGQTMHSSLQSISEYNKAGYRLLEYNGLILLSFIAFFAVTGALLTILGKHQTKNRAIIFILRSTRILAAAVSYVLIVVGYFHAIDSINCSQCSAEVSRRLPLLLWSPMLGILLISLIAFYTSMTYREMHNHSSDGGPDDRHVNKPYLFG</sequence>
<protein>
    <submittedName>
        <fullName evidence="2">Uncharacterized protein</fullName>
    </submittedName>
</protein>
<name>A0A845U8I9_9PROT</name>
<reference evidence="2" key="1">
    <citation type="submission" date="2019-11" db="EMBL/GenBank/DDBJ databases">
        <title>Acidithiobacillus ferrianus sp. nov.: a facultatively anaerobic and extremely acidophilic chemolithoautotroph.</title>
        <authorList>
            <person name="Norris P.R."/>
            <person name="Falagan C."/>
            <person name="Moya-Beltran A."/>
            <person name="Castro M."/>
            <person name="Quatrini R."/>
            <person name="Johnson D.B."/>
        </authorList>
    </citation>
    <scope>NUCLEOTIDE SEQUENCE [LARGE SCALE GENOMIC DNA]</scope>
    <source>
        <strain evidence="2">MG</strain>
    </source>
</reference>
<feature type="transmembrane region" description="Helical" evidence="1">
    <location>
        <begin position="119"/>
        <end position="141"/>
    </location>
</feature>
<evidence type="ECO:0000313" key="2">
    <source>
        <dbReference type="EMBL" id="NDU42171.1"/>
    </source>
</evidence>
<evidence type="ECO:0000256" key="1">
    <source>
        <dbReference type="SAM" id="Phobius"/>
    </source>
</evidence>
<keyword evidence="1" id="KW-0812">Transmembrane</keyword>
<organism evidence="2">
    <name type="scientific">Acidithiobacillus ferrianus</name>
    <dbReference type="NCBI Taxonomy" id="2678518"/>
    <lineage>
        <taxon>Bacteria</taxon>
        <taxon>Pseudomonadati</taxon>
        <taxon>Pseudomonadota</taxon>
        <taxon>Acidithiobacillia</taxon>
        <taxon>Acidithiobacillales</taxon>
        <taxon>Acidithiobacillaceae</taxon>
        <taxon>Acidithiobacillus</taxon>
    </lineage>
</organism>
<keyword evidence="1" id="KW-0472">Membrane</keyword>
<feature type="transmembrane region" description="Helical" evidence="1">
    <location>
        <begin position="196"/>
        <end position="215"/>
    </location>
</feature>